<dbReference type="EMBL" id="GGEC01064408">
    <property type="protein sequence ID" value="MBX44892.1"/>
    <property type="molecule type" value="Transcribed_RNA"/>
</dbReference>
<protein>
    <submittedName>
        <fullName evidence="1">Uncharacterized protein</fullName>
    </submittedName>
</protein>
<evidence type="ECO:0000313" key="1">
    <source>
        <dbReference type="EMBL" id="MBX44892.1"/>
    </source>
</evidence>
<name>A0A2P2NQW5_RHIMU</name>
<organism evidence="1">
    <name type="scientific">Rhizophora mucronata</name>
    <name type="common">Asiatic mangrove</name>
    <dbReference type="NCBI Taxonomy" id="61149"/>
    <lineage>
        <taxon>Eukaryota</taxon>
        <taxon>Viridiplantae</taxon>
        <taxon>Streptophyta</taxon>
        <taxon>Embryophyta</taxon>
        <taxon>Tracheophyta</taxon>
        <taxon>Spermatophyta</taxon>
        <taxon>Magnoliopsida</taxon>
        <taxon>eudicotyledons</taxon>
        <taxon>Gunneridae</taxon>
        <taxon>Pentapetalae</taxon>
        <taxon>rosids</taxon>
        <taxon>fabids</taxon>
        <taxon>Malpighiales</taxon>
        <taxon>Rhizophoraceae</taxon>
        <taxon>Rhizophora</taxon>
    </lineage>
</organism>
<accession>A0A2P2NQW5</accession>
<sequence>MGQQRPWKRLHRMLCELLRRKAIPKQIRILE</sequence>
<proteinExistence type="predicted"/>
<dbReference type="AlphaFoldDB" id="A0A2P2NQW5"/>
<reference evidence="1" key="1">
    <citation type="submission" date="2018-02" db="EMBL/GenBank/DDBJ databases">
        <title>Rhizophora mucronata_Transcriptome.</title>
        <authorList>
            <person name="Meera S.P."/>
            <person name="Sreeshan A."/>
            <person name="Augustine A."/>
        </authorList>
    </citation>
    <scope>NUCLEOTIDE SEQUENCE</scope>
    <source>
        <tissue evidence="1">Leaf</tissue>
    </source>
</reference>